<dbReference type="OrthoDB" id="9812729at2"/>
<protein>
    <recommendedName>
        <fullName evidence="2">DUF58 domain-containing protein</fullName>
    </recommendedName>
</protein>
<dbReference type="RefSeq" id="WP_015770755.1">
    <property type="nucleotide sequence ID" value="NC_013174.1"/>
</dbReference>
<dbReference type="InterPro" id="IPR002881">
    <property type="entry name" value="DUF58"/>
</dbReference>
<name>C7R067_JONDD</name>
<dbReference type="AlphaFoldDB" id="C7R067"/>
<accession>C7R067</accession>
<gene>
    <name evidence="3" type="ordered locus">Jden_0461</name>
</gene>
<keyword evidence="1" id="KW-0472">Membrane</keyword>
<keyword evidence="1" id="KW-1133">Transmembrane helix</keyword>
<evidence type="ECO:0000259" key="2">
    <source>
        <dbReference type="Pfam" id="PF01882"/>
    </source>
</evidence>
<reference evidence="3 4" key="1">
    <citation type="journal article" date="2009" name="Stand. Genomic Sci.">
        <title>Complete genome sequence of Jonesia denitrificans type strain (Prevot 55134).</title>
        <authorList>
            <person name="Pukall R."/>
            <person name="Gehrich-Schroter G."/>
            <person name="Lapidus A."/>
            <person name="Nolan M."/>
            <person name="Glavina Del Rio T."/>
            <person name="Lucas S."/>
            <person name="Chen F."/>
            <person name="Tice H."/>
            <person name="Pitluck S."/>
            <person name="Cheng J.F."/>
            <person name="Copeland A."/>
            <person name="Saunders E."/>
            <person name="Brettin T."/>
            <person name="Detter J.C."/>
            <person name="Bruce D."/>
            <person name="Goodwin L."/>
            <person name="Pati A."/>
            <person name="Ivanova N."/>
            <person name="Mavromatis K."/>
            <person name="Ovchinnikova G."/>
            <person name="Chen A."/>
            <person name="Palaniappan K."/>
            <person name="Land M."/>
            <person name="Hauser L."/>
            <person name="Chang Y.J."/>
            <person name="Jeffries C.D."/>
            <person name="Chain P."/>
            <person name="Goker M."/>
            <person name="Bristow J."/>
            <person name="Eisen J.A."/>
            <person name="Markowitz V."/>
            <person name="Hugenholtz P."/>
            <person name="Kyrpides N.C."/>
            <person name="Klenk H.P."/>
            <person name="Han C."/>
        </authorList>
    </citation>
    <scope>NUCLEOTIDE SEQUENCE [LARGE SCALE GENOMIC DNA]</scope>
    <source>
        <strain evidence="4">ATCC 14870 / DSM 20603 / BCRC 15368 / CIP 55.134 / JCM 11481 / NBRC 15587 / NCTC 10816 / Prevot 55134</strain>
    </source>
</reference>
<dbReference type="PANTHER" id="PTHR34351">
    <property type="entry name" value="SLR1927 PROTEIN-RELATED"/>
    <property type="match status" value="1"/>
</dbReference>
<feature type="domain" description="DUF58" evidence="2">
    <location>
        <begin position="207"/>
        <end position="296"/>
    </location>
</feature>
<feature type="transmembrane region" description="Helical" evidence="1">
    <location>
        <begin position="22"/>
        <end position="40"/>
    </location>
</feature>
<dbReference type="PANTHER" id="PTHR34351:SF1">
    <property type="entry name" value="SLR1927 PROTEIN"/>
    <property type="match status" value="1"/>
</dbReference>
<evidence type="ECO:0000256" key="1">
    <source>
        <dbReference type="SAM" id="Phobius"/>
    </source>
</evidence>
<evidence type="ECO:0000313" key="3">
    <source>
        <dbReference type="EMBL" id="ACV08126.1"/>
    </source>
</evidence>
<keyword evidence="1" id="KW-0812">Transmembrane</keyword>
<sequence>MSSPTATWSTDVRLRRLSVSPLAVYLAVLALLGLIVGWVASWRELLAGAIVAIIGISVSALYTAGRSHYAVALSLADTTVRVGQRAIGQVDVTNIGKRRLMPARIEMPVGRRSAEFSLPSLGPGETHDEIFAIPTKRRAVITVGPVSSVRADALGLIRREIVWTTPHDLYVHPMTIPLTTQMAGILRDLEGQTRKTISDNDMSFHALREYVPGDDVRNIHWKSSARNQSLMVRQYEDTRRTTTVLGVDEDAASWATEDDFELGVSVAASIAVHAIRHGLELTVLSHTHTLRTTTPKALLNDSCRLETTATPTEWITRTMVREEPTATLAFVITGAQQSPTELRERLALFDPGMRIVVVECSVDAQPSVTHRDQLTVIRLATMTDLPRTLALAVAR</sequence>
<dbReference type="STRING" id="471856.Jden_0461"/>
<proteinExistence type="predicted"/>
<dbReference type="Pfam" id="PF01882">
    <property type="entry name" value="DUF58"/>
    <property type="match status" value="1"/>
</dbReference>
<keyword evidence="4" id="KW-1185">Reference proteome</keyword>
<dbReference type="Proteomes" id="UP000000628">
    <property type="component" value="Chromosome"/>
</dbReference>
<dbReference type="HOGENOM" id="CLU_026152_4_1_11"/>
<evidence type="ECO:0000313" key="4">
    <source>
        <dbReference type="Proteomes" id="UP000000628"/>
    </source>
</evidence>
<organism evidence="3 4">
    <name type="scientific">Jonesia denitrificans (strain ATCC 14870 / DSM 20603 / BCRC 15368 / CIP 55.134 / JCM 11481 / NBRC 15587 / NCTC 10816 / Prevot 55134)</name>
    <name type="common">Listeria denitrificans</name>
    <dbReference type="NCBI Taxonomy" id="471856"/>
    <lineage>
        <taxon>Bacteria</taxon>
        <taxon>Bacillati</taxon>
        <taxon>Actinomycetota</taxon>
        <taxon>Actinomycetes</taxon>
        <taxon>Micrococcales</taxon>
        <taxon>Jonesiaceae</taxon>
        <taxon>Jonesia</taxon>
    </lineage>
</organism>
<dbReference type="KEGG" id="jde:Jden_0461"/>
<dbReference type="EMBL" id="CP001706">
    <property type="protein sequence ID" value="ACV08126.1"/>
    <property type="molecule type" value="Genomic_DNA"/>
</dbReference>
<feature type="transmembrane region" description="Helical" evidence="1">
    <location>
        <begin position="46"/>
        <end position="64"/>
    </location>
</feature>
<dbReference type="eggNOG" id="COG1721">
    <property type="taxonomic scope" value="Bacteria"/>
</dbReference>